<accession>A0A923L8C9</accession>
<gene>
    <name evidence="2" type="ORF">H8S33_15790</name>
</gene>
<evidence type="ECO:0000313" key="3">
    <source>
        <dbReference type="Proteomes" id="UP000637359"/>
    </source>
</evidence>
<evidence type="ECO:0008006" key="4">
    <source>
        <dbReference type="Google" id="ProtNLM"/>
    </source>
</evidence>
<protein>
    <recommendedName>
        <fullName evidence="4">DUF4129 domain-containing protein</fullName>
    </recommendedName>
</protein>
<dbReference type="AlphaFoldDB" id="A0A923L8C9"/>
<feature type="transmembrane region" description="Helical" evidence="1">
    <location>
        <begin position="112"/>
        <end position="128"/>
    </location>
</feature>
<evidence type="ECO:0000256" key="1">
    <source>
        <dbReference type="SAM" id="Phobius"/>
    </source>
</evidence>
<feature type="transmembrane region" description="Helical" evidence="1">
    <location>
        <begin position="7"/>
        <end position="30"/>
    </location>
</feature>
<name>A0A923L8C9_9BACI</name>
<organism evidence="2 3">
    <name type="scientific">Ornithinibacillus hominis</name>
    <dbReference type="NCBI Taxonomy" id="2763055"/>
    <lineage>
        <taxon>Bacteria</taxon>
        <taxon>Bacillati</taxon>
        <taxon>Bacillota</taxon>
        <taxon>Bacilli</taxon>
        <taxon>Bacillales</taxon>
        <taxon>Bacillaceae</taxon>
        <taxon>Ornithinibacillus</taxon>
    </lineage>
</organism>
<keyword evidence="1" id="KW-0812">Transmembrane</keyword>
<comment type="caution">
    <text evidence="2">The sequence shown here is derived from an EMBL/GenBank/DDBJ whole genome shotgun (WGS) entry which is preliminary data.</text>
</comment>
<feature type="transmembrane region" description="Helical" evidence="1">
    <location>
        <begin position="252"/>
        <end position="276"/>
    </location>
</feature>
<feature type="transmembrane region" description="Helical" evidence="1">
    <location>
        <begin position="62"/>
        <end position="78"/>
    </location>
</feature>
<feature type="transmembrane region" description="Helical" evidence="1">
    <location>
        <begin position="134"/>
        <end position="155"/>
    </location>
</feature>
<feature type="transmembrane region" description="Helical" evidence="1">
    <location>
        <begin position="195"/>
        <end position="218"/>
    </location>
</feature>
<dbReference type="EMBL" id="JACOOL010000013">
    <property type="protein sequence ID" value="MBC5638259.1"/>
    <property type="molecule type" value="Genomic_DNA"/>
</dbReference>
<sequence length="403" mass="47563">MQHNHPLIAYAYHFMCEAILIFMIFLPVLYHRYFFVPYWSYLGIITLICLLFTLLTWKKANRVIYFLMVPIVFIAFYLLDYPFLISIFFSVLLVWSYVFIRMQQVVKRESLYILLTVIATIYVSIFVHDSEMMIYPFLQFVLLFLGYISSHLVHVGKNDRKDIDRKIPFYFLCLLAGGAVLSFVAYPALRYMTVAIWTGIINLVGGTILGFSNLLSFWQVEKRGWPEQSSEEAKLNAEFENRLPEYNVIEEITGLVVLAVGLLLIIVLVLVIVMILKNQVKKRLEKSLVDLRKPQSPIQIHREESQEESIRISLFNRKKPLPDNPIRKMVLQFEKKAVKYNKGREPYETVEDWFHRVGIDANFNIYQRVRYGNQQVNEEDQQILKKQLKMVEDVLFDKKSLRR</sequence>
<keyword evidence="1" id="KW-0472">Membrane</keyword>
<evidence type="ECO:0000313" key="2">
    <source>
        <dbReference type="EMBL" id="MBC5638259.1"/>
    </source>
</evidence>
<feature type="transmembrane region" description="Helical" evidence="1">
    <location>
        <begin position="167"/>
        <end position="189"/>
    </location>
</feature>
<feature type="transmembrane region" description="Helical" evidence="1">
    <location>
        <begin position="84"/>
        <end position="100"/>
    </location>
</feature>
<dbReference type="RefSeq" id="WP_186870963.1">
    <property type="nucleotide sequence ID" value="NZ_JACOOL010000013.1"/>
</dbReference>
<feature type="transmembrane region" description="Helical" evidence="1">
    <location>
        <begin position="36"/>
        <end position="55"/>
    </location>
</feature>
<keyword evidence="3" id="KW-1185">Reference proteome</keyword>
<keyword evidence="1" id="KW-1133">Transmembrane helix</keyword>
<dbReference type="Proteomes" id="UP000637359">
    <property type="component" value="Unassembled WGS sequence"/>
</dbReference>
<reference evidence="2" key="1">
    <citation type="submission" date="2020-08" db="EMBL/GenBank/DDBJ databases">
        <title>Genome public.</title>
        <authorList>
            <person name="Liu C."/>
            <person name="Sun Q."/>
        </authorList>
    </citation>
    <scope>NUCLEOTIDE SEQUENCE</scope>
    <source>
        <strain evidence="2">BX22</strain>
    </source>
</reference>
<proteinExistence type="predicted"/>